<organism evidence="2">
    <name type="scientific">Cucumis melo</name>
    <name type="common">Muskmelon</name>
    <dbReference type="NCBI Taxonomy" id="3656"/>
    <lineage>
        <taxon>Eukaryota</taxon>
        <taxon>Viridiplantae</taxon>
        <taxon>Streptophyta</taxon>
        <taxon>Embryophyta</taxon>
        <taxon>Tracheophyta</taxon>
        <taxon>Spermatophyta</taxon>
        <taxon>Magnoliopsida</taxon>
        <taxon>eudicotyledons</taxon>
        <taxon>Gunneridae</taxon>
        <taxon>Pentapetalae</taxon>
        <taxon>rosids</taxon>
        <taxon>fabids</taxon>
        <taxon>Cucurbitales</taxon>
        <taxon>Cucurbitaceae</taxon>
        <taxon>Benincaseae</taxon>
        <taxon>Cucumis</taxon>
    </lineage>
</organism>
<sequence length="176" mass="19560">GDDGAVGKEDGEDWSGGRAKEEEGETGGRRARGVRSAAVAPRLHSPQRFITAKRRRPPLIFFFPSYLHLCCQTCRISSHLKSSRHIRLSLLKPSRHATFVHHESTRVVAPRSSTANPAERPLLLLPSTIIWLDFCSTASSLIVGFEVRVSHEADRQGARRMRKGHMGMPSFIASTH</sequence>
<dbReference type="AlphaFoldDB" id="A0A9I9EBE3"/>
<accession>A0A9I9EBE3</accession>
<reference evidence="2" key="1">
    <citation type="submission" date="2023-03" db="UniProtKB">
        <authorList>
            <consortium name="EnsemblPlants"/>
        </authorList>
    </citation>
    <scope>IDENTIFICATION</scope>
</reference>
<feature type="region of interest" description="Disordered" evidence="1">
    <location>
        <begin position="1"/>
        <end position="38"/>
    </location>
</feature>
<dbReference type="Gramene" id="MELO3C031460.2.1">
    <property type="protein sequence ID" value="MELO3C031460.2.1"/>
    <property type="gene ID" value="MELO3C031460.2"/>
</dbReference>
<dbReference type="EnsemblPlants" id="MELO3C031460.2.1">
    <property type="protein sequence ID" value="MELO3C031460.2.1"/>
    <property type="gene ID" value="MELO3C031460.2"/>
</dbReference>
<name>A0A9I9EBE3_CUCME</name>
<evidence type="ECO:0000313" key="2">
    <source>
        <dbReference type="EnsemblPlants" id="MELO3C031460.2.1"/>
    </source>
</evidence>
<protein>
    <submittedName>
        <fullName evidence="2">Uncharacterized protein</fullName>
    </submittedName>
</protein>
<evidence type="ECO:0000256" key="1">
    <source>
        <dbReference type="SAM" id="MobiDB-lite"/>
    </source>
</evidence>
<proteinExistence type="predicted"/>